<dbReference type="InterPro" id="IPR016187">
    <property type="entry name" value="CTDL_fold"/>
</dbReference>
<dbReference type="SUPFAM" id="SSF56436">
    <property type="entry name" value="C-type lectin-like"/>
    <property type="match status" value="1"/>
</dbReference>
<dbReference type="OrthoDB" id="979507at2"/>
<dbReference type="AlphaFoldDB" id="A0A1M5LGL8"/>
<dbReference type="Proteomes" id="UP000184212">
    <property type="component" value="Unassembled WGS sequence"/>
</dbReference>
<dbReference type="InterPro" id="IPR042095">
    <property type="entry name" value="SUMF_sf"/>
</dbReference>
<accession>A0A1M5LGL8</accession>
<proteinExistence type="predicted"/>
<dbReference type="EMBL" id="FQWQ01000001">
    <property type="protein sequence ID" value="SHG64148.1"/>
    <property type="molecule type" value="Genomic_DNA"/>
</dbReference>
<dbReference type="STRING" id="947013.SAMN04488109_1199"/>
<dbReference type="PANTHER" id="PTHR23150:SF19">
    <property type="entry name" value="FORMYLGLYCINE-GENERATING ENZYME"/>
    <property type="match status" value="1"/>
</dbReference>
<protein>
    <submittedName>
        <fullName evidence="3">Sulfatase-modifying factor enzyme 1</fullName>
    </submittedName>
</protein>
<dbReference type="Pfam" id="PF03781">
    <property type="entry name" value="FGE-sulfatase"/>
    <property type="match status" value="1"/>
</dbReference>
<feature type="domain" description="Sulfatase-modifying factor enzyme-like" evidence="2">
    <location>
        <begin position="39"/>
        <end position="181"/>
    </location>
</feature>
<dbReference type="InterPro" id="IPR051043">
    <property type="entry name" value="Sulfatase_Mod_Factor_Kinase"/>
</dbReference>
<evidence type="ECO:0000259" key="2">
    <source>
        <dbReference type="Pfam" id="PF03781"/>
    </source>
</evidence>
<organism evidence="3 4">
    <name type="scientific">Chryseolinea serpens</name>
    <dbReference type="NCBI Taxonomy" id="947013"/>
    <lineage>
        <taxon>Bacteria</taxon>
        <taxon>Pseudomonadati</taxon>
        <taxon>Bacteroidota</taxon>
        <taxon>Cytophagia</taxon>
        <taxon>Cytophagales</taxon>
        <taxon>Fulvivirgaceae</taxon>
        <taxon>Chryseolinea</taxon>
    </lineage>
</organism>
<evidence type="ECO:0000313" key="3">
    <source>
        <dbReference type="EMBL" id="SHG64148.1"/>
    </source>
</evidence>
<evidence type="ECO:0000313" key="4">
    <source>
        <dbReference type="Proteomes" id="UP000184212"/>
    </source>
</evidence>
<dbReference type="PANTHER" id="PTHR23150">
    <property type="entry name" value="SULFATASE MODIFYING FACTOR 1, 2"/>
    <property type="match status" value="1"/>
</dbReference>
<feature type="chain" id="PRO_5012883730" evidence="1">
    <location>
        <begin position="22"/>
        <end position="318"/>
    </location>
</feature>
<gene>
    <name evidence="3" type="ORF">SAMN04488109_1199</name>
</gene>
<evidence type="ECO:0000256" key="1">
    <source>
        <dbReference type="SAM" id="SignalP"/>
    </source>
</evidence>
<dbReference type="InterPro" id="IPR005532">
    <property type="entry name" value="SUMF_dom"/>
</dbReference>
<keyword evidence="4" id="KW-1185">Reference proteome</keyword>
<name>A0A1M5LGL8_9BACT</name>
<sequence length="318" mass="36423">MEGRLVISLVLVVTASLSASAQSKRQKVKTIAEIFTPPNGVYLRDSMFIDETEIANVHYLEYLHYVAKDSSESFYLSQLPDSTCWERGFTPADSVSEYVEHYFRYPGYRYFPVVGVSYEQAMNYCTWRGKAILLAIKEDTLHKSFPDLTAYDLELTFRLPTEEEWELAAAAGLDKMTYPYGLVRPTTQRKFSFRVGKKDVCECLEHNHIPYQPSSVIHKMEFKLREKYYFNLTDKPIACPMNSAFDLGYIYDLLPNPLGLYNMIGNAAEMTATRGVAKGGSYRHTLGESNISNKQLYEQSEAWLGFRCIAVVRLKKKS</sequence>
<feature type="signal peptide" evidence="1">
    <location>
        <begin position="1"/>
        <end position="21"/>
    </location>
</feature>
<keyword evidence="1" id="KW-0732">Signal</keyword>
<reference evidence="3 4" key="1">
    <citation type="submission" date="2016-11" db="EMBL/GenBank/DDBJ databases">
        <authorList>
            <person name="Jaros S."/>
            <person name="Januszkiewicz K."/>
            <person name="Wedrychowicz H."/>
        </authorList>
    </citation>
    <scope>NUCLEOTIDE SEQUENCE [LARGE SCALE GENOMIC DNA]</scope>
    <source>
        <strain evidence="3 4">DSM 24574</strain>
    </source>
</reference>
<dbReference type="GO" id="GO:0120147">
    <property type="term" value="F:formylglycine-generating oxidase activity"/>
    <property type="evidence" value="ECO:0007669"/>
    <property type="project" value="TreeGrafter"/>
</dbReference>
<dbReference type="Gene3D" id="3.90.1580.10">
    <property type="entry name" value="paralog of FGE (formylglycine-generating enzyme)"/>
    <property type="match status" value="1"/>
</dbReference>